<reference evidence="3 4" key="2">
    <citation type="submission" date="2018-06" db="EMBL/GenBank/DDBJ databases">
        <title>Metagenomic assembly of (sub)arctic Cyanobacteria and their associated microbiome from non-axenic cultures.</title>
        <authorList>
            <person name="Baurain D."/>
        </authorList>
    </citation>
    <scope>NUCLEOTIDE SEQUENCE [LARGE SCALE GENOMIC DNA]</scope>
    <source>
        <strain evidence="3">ULC129bin1</strain>
    </source>
</reference>
<dbReference type="InterPro" id="IPR000639">
    <property type="entry name" value="Epox_hydrolase-like"/>
</dbReference>
<evidence type="ECO:0000259" key="2">
    <source>
        <dbReference type="Pfam" id="PF12697"/>
    </source>
</evidence>
<dbReference type="Pfam" id="PF12697">
    <property type="entry name" value="Abhydrolase_6"/>
    <property type="match status" value="1"/>
</dbReference>
<dbReference type="SUPFAM" id="SSF53474">
    <property type="entry name" value="alpha/beta-Hydrolases"/>
    <property type="match status" value="1"/>
</dbReference>
<dbReference type="InterPro" id="IPR000073">
    <property type="entry name" value="AB_hydrolase_1"/>
</dbReference>
<dbReference type="AlphaFoldDB" id="A0A2W4U7Z2"/>
<reference evidence="4" key="1">
    <citation type="submission" date="2018-04" db="EMBL/GenBank/DDBJ databases">
        <authorList>
            <person name="Cornet L."/>
        </authorList>
    </citation>
    <scope>NUCLEOTIDE SEQUENCE [LARGE SCALE GENOMIC DNA]</scope>
</reference>
<protein>
    <submittedName>
        <fullName evidence="3">Alpha/beta hydrolase</fullName>
    </submittedName>
</protein>
<evidence type="ECO:0000256" key="1">
    <source>
        <dbReference type="SAM" id="MobiDB-lite"/>
    </source>
</evidence>
<accession>A0A2W4U7Z2</accession>
<name>A0A2W4U7Z2_9CYAN</name>
<dbReference type="GO" id="GO:0047746">
    <property type="term" value="F:chlorophyllase activity"/>
    <property type="evidence" value="ECO:0007669"/>
    <property type="project" value="TreeGrafter"/>
</dbReference>
<feature type="region of interest" description="Disordered" evidence="1">
    <location>
        <begin position="1"/>
        <end position="30"/>
    </location>
</feature>
<keyword evidence="3" id="KW-0378">Hydrolase</keyword>
<dbReference type="PRINTS" id="PR00111">
    <property type="entry name" value="ABHYDROLASE"/>
</dbReference>
<feature type="domain" description="AB hydrolase-1" evidence="2">
    <location>
        <begin position="60"/>
        <end position="311"/>
    </location>
</feature>
<sequence length="332" mass="35995">MTASPTLPLAPSSPLSTPVSASPSASPRRSAIGTYTGQKLNWDWRGYDIKYVAYGEGPPIVLLHGFGASIGHWRKNIPAIAAAGHRVYAIDLLGFGDSDKPDISYTLEFWVKLIHDFWKTHVQEPAIFAGNSIGALMALMTLTTYPETATGGVLLNCAGSLNHRPEDLPGSLRFVMGTFSKLVSSKLTGPFLFNRVRTKGRIRGSLKQVYGNRKAITPELIDILHSPACQLGAQQVFASILSAPPGPRPSDLLPKVTQPLLVLWGEKDPWTPISAAGIYQKLADDPQRDVVFSAISDTGHCPHDERPEIVNSLILNWIKTALPADLSTRAKS</sequence>
<dbReference type="InterPro" id="IPR029058">
    <property type="entry name" value="AB_hydrolase_fold"/>
</dbReference>
<proteinExistence type="predicted"/>
<evidence type="ECO:0000313" key="3">
    <source>
        <dbReference type="EMBL" id="PZO17103.1"/>
    </source>
</evidence>
<dbReference type="GO" id="GO:0015994">
    <property type="term" value="P:chlorophyll metabolic process"/>
    <property type="evidence" value="ECO:0007669"/>
    <property type="project" value="TreeGrafter"/>
</dbReference>
<dbReference type="PANTHER" id="PTHR46438:SF7">
    <property type="entry name" value="ALPHA_BETA-HYDROLASES SUPERFAMILY PROTEIN"/>
    <property type="match status" value="1"/>
</dbReference>
<dbReference type="PANTHER" id="PTHR46438">
    <property type="entry name" value="ALPHA/BETA-HYDROLASES SUPERFAMILY PROTEIN"/>
    <property type="match status" value="1"/>
</dbReference>
<dbReference type="PRINTS" id="PR00412">
    <property type="entry name" value="EPOXHYDRLASE"/>
</dbReference>
<comment type="caution">
    <text evidence="3">The sequence shown here is derived from an EMBL/GenBank/DDBJ whole genome shotgun (WGS) entry which is preliminary data.</text>
</comment>
<organism evidence="3 4">
    <name type="scientific">Leptolyngbya foveolarum</name>
    <dbReference type="NCBI Taxonomy" id="47253"/>
    <lineage>
        <taxon>Bacteria</taxon>
        <taxon>Bacillati</taxon>
        <taxon>Cyanobacteriota</taxon>
        <taxon>Cyanophyceae</taxon>
        <taxon>Leptolyngbyales</taxon>
        <taxon>Leptolyngbyaceae</taxon>
        <taxon>Leptolyngbya group</taxon>
        <taxon>Leptolyngbya</taxon>
    </lineage>
</organism>
<gene>
    <name evidence="3" type="ORF">DCF25_11545</name>
</gene>
<dbReference type="Gene3D" id="3.40.50.1820">
    <property type="entry name" value="alpha/beta hydrolase"/>
    <property type="match status" value="1"/>
</dbReference>
<dbReference type="EMBL" id="QBMC01000071">
    <property type="protein sequence ID" value="PZO17103.1"/>
    <property type="molecule type" value="Genomic_DNA"/>
</dbReference>
<dbReference type="Proteomes" id="UP000249354">
    <property type="component" value="Unassembled WGS sequence"/>
</dbReference>
<evidence type="ECO:0000313" key="4">
    <source>
        <dbReference type="Proteomes" id="UP000249354"/>
    </source>
</evidence>